<comment type="caution">
    <text evidence="2">The sequence shown here is derived from an EMBL/GenBank/DDBJ whole genome shotgun (WGS) entry which is preliminary data.</text>
</comment>
<dbReference type="Proteomes" id="UP000678393">
    <property type="component" value="Unassembled WGS sequence"/>
</dbReference>
<sequence length="238" mass="26091">MLRLVSGKGYVFCPGFPEKFVVGKACGKFVVLHKVPFKRYQSTHCLVYYKGQGNQQIRVNSSLCALCPRCLQAAKSIFALPNFSADASTATVHMPLQLENHRQPKSEQKTITCSNNTTDVAIPLRGEKSSANQLAADHMNGLSSQRDCLGSTDSSFSSEPHNRANFSSKHHISELDVNGNTEAAGSLSDLDRRSKDSNRHSNVDAKIQVLTQVLTNLMQVQCQQKSVDVNLRVPELAG</sequence>
<evidence type="ECO:0000313" key="3">
    <source>
        <dbReference type="Proteomes" id="UP000678393"/>
    </source>
</evidence>
<dbReference type="OrthoDB" id="6159897at2759"/>
<feature type="compositionally biased region" description="Basic and acidic residues" evidence="1">
    <location>
        <begin position="189"/>
        <end position="200"/>
    </location>
</feature>
<dbReference type="EMBL" id="CAJHNH020000088">
    <property type="protein sequence ID" value="CAG5115209.1"/>
    <property type="molecule type" value="Genomic_DNA"/>
</dbReference>
<protein>
    <submittedName>
        <fullName evidence="2">Uncharacterized protein</fullName>
    </submittedName>
</protein>
<dbReference type="AlphaFoldDB" id="A0A8S3YD86"/>
<evidence type="ECO:0000256" key="1">
    <source>
        <dbReference type="SAM" id="MobiDB-lite"/>
    </source>
</evidence>
<proteinExistence type="predicted"/>
<reference evidence="2" key="1">
    <citation type="submission" date="2021-04" db="EMBL/GenBank/DDBJ databases">
        <authorList>
            <consortium name="Molecular Ecology Group"/>
        </authorList>
    </citation>
    <scope>NUCLEOTIDE SEQUENCE</scope>
</reference>
<name>A0A8S3YD86_9EUPU</name>
<gene>
    <name evidence="2" type="ORF">CUNI_LOCUS767</name>
</gene>
<evidence type="ECO:0000313" key="2">
    <source>
        <dbReference type="EMBL" id="CAG5115209.1"/>
    </source>
</evidence>
<feature type="region of interest" description="Disordered" evidence="1">
    <location>
        <begin position="176"/>
        <end position="200"/>
    </location>
</feature>
<keyword evidence="3" id="KW-1185">Reference proteome</keyword>
<organism evidence="2 3">
    <name type="scientific">Candidula unifasciata</name>
    <dbReference type="NCBI Taxonomy" id="100452"/>
    <lineage>
        <taxon>Eukaryota</taxon>
        <taxon>Metazoa</taxon>
        <taxon>Spiralia</taxon>
        <taxon>Lophotrochozoa</taxon>
        <taxon>Mollusca</taxon>
        <taxon>Gastropoda</taxon>
        <taxon>Heterobranchia</taxon>
        <taxon>Euthyneura</taxon>
        <taxon>Panpulmonata</taxon>
        <taxon>Eupulmonata</taxon>
        <taxon>Stylommatophora</taxon>
        <taxon>Helicina</taxon>
        <taxon>Helicoidea</taxon>
        <taxon>Geomitridae</taxon>
        <taxon>Candidula</taxon>
    </lineage>
</organism>
<accession>A0A8S3YD86</accession>